<dbReference type="GO" id="GO:0008270">
    <property type="term" value="F:zinc ion binding"/>
    <property type="evidence" value="ECO:0007669"/>
    <property type="project" value="UniProtKB-KW"/>
</dbReference>
<keyword evidence="9" id="KW-0325">Glycoprotein</keyword>
<dbReference type="GO" id="GO:0005975">
    <property type="term" value="P:carbohydrate metabolic process"/>
    <property type="evidence" value="ECO:0007669"/>
    <property type="project" value="InterPro"/>
</dbReference>
<evidence type="ECO:0000256" key="2">
    <source>
        <dbReference type="ARBA" id="ARBA00008773"/>
    </source>
</evidence>
<dbReference type="InterPro" id="IPR012946">
    <property type="entry name" value="X8"/>
</dbReference>
<keyword evidence="11" id="KW-0479">Metal-binding</keyword>
<dbReference type="Proteomes" id="UP000655225">
    <property type="component" value="Unassembled WGS sequence"/>
</dbReference>
<keyword evidence="10" id="KW-0326">Glycosidase</keyword>
<dbReference type="GO" id="GO:0003676">
    <property type="term" value="F:nucleic acid binding"/>
    <property type="evidence" value="ECO:0007669"/>
    <property type="project" value="InterPro"/>
</dbReference>
<dbReference type="GO" id="GO:0009506">
    <property type="term" value="C:plasmodesma"/>
    <property type="evidence" value="ECO:0007669"/>
    <property type="project" value="UniProtKB-ARBA"/>
</dbReference>
<feature type="region of interest" description="Disordered" evidence="13">
    <location>
        <begin position="136"/>
        <end position="182"/>
    </location>
</feature>
<evidence type="ECO:0000256" key="7">
    <source>
        <dbReference type="ARBA" id="ARBA00023136"/>
    </source>
</evidence>
<keyword evidence="5" id="KW-0732">Signal</keyword>
<accession>A0A834ZCD2</accession>
<comment type="subcellular location">
    <subcellularLocation>
        <location evidence="1">Cell membrane</location>
        <topology evidence="1">Lipid-anchor</topology>
        <topology evidence="1">GPI-anchor</topology>
    </subcellularLocation>
</comment>
<dbReference type="SUPFAM" id="SSF56219">
    <property type="entry name" value="DNase I-like"/>
    <property type="match status" value="1"/>
</dbReference>
<dbReference type="InterPro" id="IPR036691">
    <property type="entry name" value="Endo/exonu/phosph_ase_sf"/>
</dbReference>
<evidence type="ECO:0000256" key="3">
    <source>
        <dbReference type="ARBA" id="ARBA00022475"/>
    </source>
</evidence>
<dbReference type="AlphaFoldDB" id="A0A834ZCD2"/>
<name>A0A834ZCD2_TETSI</name>
<dbReference type="Pfam" id="PF07983">
    <property type="entry name" value="X8"/>
    <property type="match status" value="1"/>
</dbReference>
<protein>
    <recommendedName>
        <fullName evidence="14">CCHC-type domain-containing protein</fullName>
    </recommendedName>
</protein>
<dbReference type="InterPro" id="IPR001878">
    <property type="entry name" value="Znf_CCHC"/>
</dbReference>
<dbReference type="Gene3D" id="3.20.20.80">
    <property type="entry name" value="Glycosidases"/>
    <property type="match status" value="1"/>
</dbReference>
<evidence type="ECO:0000256" key="10">
    <source>
        <dbReference type="ARBA" id="ARBA00023295"/>
    </source>
</evidence>
<dbReference type="OrthoDB" id="417697at2759"/>
<dbReference type="EMBL" id="JABCRI010000008">
    <property type="protein sequence ID" value="KAF8401226.1"/>
    <property type="molecule type" value="Genomic_DNA"/>
</dbReference>
<feature type="domain" description="CCHC-type" evidence="14">
    <location>
        <begin position="113"/>
        <end position="127"/>
    </location>
</feature>
<evidence type="ECO:0000256" key="6">
    <source>
        <dbReference type="ARBA" id="ARBA00022801"/>
    </source>
</evidence>
<keyword evidence="16" id="KW-1185">Reference proteome</keyword>
<evidence type="ECO:0000256" key="13">
    <source>
        <dbReference type="SAM" id="MobiDB-lite"/>
    </source>
</evidence>
<dbReference type="SUPFAM" id="SSF51445">
    <property type="entry name" value="(Trans)glycosidases"/>
    <property type="match status" value="1"/>
</dbReference>
<dbReference type="PANTHER" id="PTHR31044:SF120">
    <property type="entry name" value="CARBOHYDRATE-BINDING X8 DOMAIN SUPERFAMILY PROTEIN"/>
    <property type="match status" value="1"/>
</dbReference>
<keyword evidence="3" id="KW-1003">Cell membrane</keyword>
<dbReference type="InterPro" id="IPR000490">
    <property type="entry name" value="Glyco_hydro_17"/>
</dbReference>
<feature type="region of interest" description="Disordered" evidence="13">
    <location>
        <begin position="898"/>
        <end position="920"/>
    </location>
</feature>
<evidence type="ECO:0000256" key="11">
    <source>
        <dbReference type="PROSITE-ProRule" id="PRU00047"/>
    </source>
</evidence>
<evidence type="ECO:0000256" key="1">
    <source>
        <dbReference type="ARBA" id="ARBA00004609"/>
    </source>
</evidence>
<sequence length="1125" mass="124392">MNQPWNFNGNLIVLQKWEPETPTSEMEFVEVPFWVQFHGLPLEYMTHQERLARELGEVLEVDMPTNGVMWGKFLRVRVVLKINIPLRASLLIQRKARKPLKIQVKYERLPTVCYECGMMGHDRRYCPLTVVDSGHTNPSQGEEHHDLELGPNIRAEGSYSPSTRQRSGGSPQPTFNQRRQPIGEDDRSQLIATNLQRSNVTSPQRCHAMEISPAVHQPPNVVPEVCMKSQLIRDKPESSQHPSPQAKKALFDPEKQLPHLLPNLPLVCHPSSTGILPTPPLMICPPKPSIDLPPYLDSGQPSFNNTTPLPKYDTPVLKPEPPQSSPNRIEVEIQFVPQGPLCRVSFIYGPIEYRRRYHLWNQLAHEGERIQVPWLLTGDFNDILTNDEKEGGKVREQYKMQSFQQMVSQARLIEIEAKGPAFTWCNHRQSGQFIQARLDRAMGNPEWCRMLPDALVFNLDDIGSDHRPVIMLPQPTLFPPTRRPFRFVLEGDASQLMDVINKKAKEPHWDVATILKDVSALWLRFPIAMARSIPRSANGEAHQLAKRALYWRKNGTLVGFCYDVRRNSATSPFETISFLKKNRVSPSQIRVFVADHRVLGQLSNTGVPVHLYLNETEVENLRKRKVSAISWLKSHLMTFLPHVNITSIIVSTTSSDSVEQNELTLLLSTLKSIHSVLSSLALESQVKVSVAFSVSFLKNLNRKHARDLREIVDFIEKYRSFIVLKTIINGELRMGDRFVQLMIKSATSAATILPHGDASMVLTVSSSAVPSAVEVAEFTAKIARSVENNTRIIGKITGLSVEISPIKEFEQKEFNQEEQIFPSYRRELLYDINHKRTISITKISHDVINPPTTPPPTPITNPVTTPVTIPTVNPVPSNNPVTITPTNPATSVPIPSTTPITVPSTNPVNPPDTVPVTNPVTTPVTNPVTTYSVPPPGSIPITTPVTTPITNPVTPPSTTNSPTVLGQTWCVAKTGALESAIQTALDYACGIGGADCSTIQQTGSCYNPNTLQSHASYAFNSYYQKNPVPSSCDFGGTAMVVNTNPSSGSCIYPSSSSLGAATASAGSSSSVLNTSNPTTAATTIFGSEPLPAVNTSVSISAGLQPLFSRILLVTSFVTGKLVMDV</sequence>
<dbReference type="InterPro" id="IPR025836">
    <property type="entry name" value="Zn_knuckle_CX2CX4HX4C"/>
</dbReference>
<dbReference type="GO" id="GO:0098552">
    <property type="term" value="C:side of membrane"/>
    <property type="evidence" value="ECO:0007669"/>
    <property type="project" value="UniProtKB-KW"/>
</dbReference>
<dbReference type="GO" id="GO:0004523">
    <property type="term" value="F:RNA-DNA hybrid ribonuclease activity"/>
    <property type="evidence" value="ECO:0007669"/>
    <property type="project" value="InterPro"/>
</dbReference>
<dbReference type="GO" id="GO:0005886">
    <property type="term" value="C:plasma membrane"/>
    <property type="evidence" value="ECO:0007669"/>
    <property type="project" value="UniProtKB-SubCell"/>
</dbReference>
<dbReference type="Gene3D" id="1.20.58.1040">
    <property type="match status" value="1"/>
</dbReference>
<proteinExistence type="inferred from homology"/>
<keyword evidence="4" id="KW-0449">Lipoprotein</keyword>
<keyword evidence="6" id="KW-0378">Hydrolase</keyword>
<organism evidence="15 16">
    <name type="scientific">Tetracentron sinense</name>
    <name type="common">Spur-leaf</name>
    <dbReference type="NCBI Taxonomy" id="13715"/>
    <lineage>
        <taxon>Eukaryota</taxon>
        <taxon>Viridiplantae</taxon>
        <taxon>Streptophyta</taxon>
        <taxon>Embryophyta</taxon>
        <taxon>Tracheophyta</taxon>
        <taxon>Spermatophyta</taxon>
        <taxon>Magnoliopsida</taxon>
        <taxon>Trochodendrales</taxon>
        <taxon>Trochodendraceae</taxon>
        <taxon>Tetracentron</taxon>
    </lineage>
</organism>
<dbReference type="PROSITE" id="PS50158">
    <property type="entry name" value="ZF_CCHC"/>
    <property type="match status" value="1"/>
</dbReference>
<evidence type="ECO:0000256" key="8">
    <source>
        <dbReference type="ARBA" id="ARBA00023157"/>
    </source>
</evidence>
<keyword evidence="4" id="KW-0336">GPI-anchor</keyword>
<dbReference type="SMART" id="SM00768">
    <property type="entry name" value="X8"/>
    <property type="match status" value="1"/>
</dbReference>
<evidence type="ECO:0000259" key="14">
    <source>
        <dbReference type="PROSITE" id="PS50158"/>
    </source>
</evidence>
<dbReference type="InterPro" id="IPR002156">
    <property type="entry name" value="RNaseH_domain"/>
</dbReference>
<evidence type="ECO:0000313" key="15">
    <source>
        <dbReference type="EMBL" id="KAF8401226.1"/>
    </source>
</evidence>
<evidence type="ECO:0000256" key="9">
    <source>
        <dbReference type="ARBA" id="ARBA00023180"/>
    </source>
</evidence>
<keyword evidence="11" id="KW-0863">Zinc-finger</keyword>
<keyword evidence="11" id="KW-0862">Zinc</keyword>
<comment type="similarity">
    <text evidence="2 12">Belongs to the glycosyl hydrolase 17 family.</text>
</comment>
<dbReference type="Gene3D" id="3.60.10.10">
    <property type="entry name" value="Endonuclease/exonuclease/phosphatase"/>
    <property type="match status" value="1"/>
</dbReference>
<dbReference type="Pfam" id="PF00332">
    <property type="entry name" value="Glyco_hydro_17"/>
    <property type="match status" value="1"/>
</dbReference>
<feature type="compositionally biased region" description="Polar residues" evidence="13">
    <location>
        <begin position="159"/>
        <end position="179"/>
    </location>
</feature>
<gene>
    <name evidence="15" type="ORF">HHK36_012155</name>
</gene>
<dbReference type="GO" id="GO:0004553">
    <property type="term" value="F:hydrolase activity, hydrolyzing O-glycosyl compounds"/>
    <property type="evidence" value="ECO:0007669"/>
    <property type="project" value="InterPro"/>
</dbReference>
<feature type="compositionally biased region" description="Low complexity" evidence="13">
    <location>
        <begin position="898"/>
        <end position="907"/>
    </location>
</feature>
<evidence type="ECO:0000313" key="16">
    <source>
        <dbReference type="Proteomes" id="UP000655225"/>
    </source>
</evidence>
<dbReference type="Pfam" id="PF14392">
    <property type="entry name" value="zf-CCHC_4"/>
    <property type="match status" value="1"/>
</dbReference>
<comment type="caution">
    <text evidence="15">The sequence shown here is derived from an EMBL/GenBank/DDBJ whole genome shotgun (WGS) entry which is preliminary data.</text>
</comment>
<evidence type="ECO:0000256" key="12">
    <source>
        <dbReference type="RuleBase" id="RU004335"/>
    </source>
</evidence>
<keyword evidence="8" id="KW-1015">Disulfide bond</keyword>
<reference evidence="15 16" key="1">
    <citation type="submission" date="2020-04" db="EMBL/GenBank/DDBJ databases">
        <title>Plant Genome Project.</title>
        <authorList>
            <person name="Zhang R.-G."/>
        </authorList>
    </citation>
    <scope>NUCLEOTIDE SEQUENCE [LARGE SCALE GENOMIC DNA]</scope>
    <source>
        <strain evidence="15">YNK0</strain>
        <tissue evidence="15">Leaf</tissue>
    </source>
</reference>
<evidence type="ECO:0000256" key="4">
    <source>
        <dbReference type="ARBA" id="ARBA00022622"/>
    </source>
</evidence>
<dbReference type="Pfam" id="PF13456">
    <property type="entry name" value="RVT_3"/>
    <property type="match status" value="1"/>
</dbReference>
<dbReference type="FunFam" id="1.20.58.1040:FF:000001">
    <property type="entry name" value="Glucan endo-1,3-beta-glucosidase 4"/>
    <property type="match status" value="1"/>
</dbReference>
<dbReference type="InterPro" id="IPR044788">
    <property type="entry name" value="X8_dom_prot"/>
</dbReference>
<evidence type="ECO:0000256" key="5">
    <source>
        <dbReference type="ARBA" id="ARBA00022729"/>
    </source>
</evidence>
<dbReference type="InterPro" id="IPR017853">
    <property type="entry name" value="GH"/>
</dbReference>
<keyword evidence="7" id="KW-0472">Membrane</keyword>
<dbReference type="PANTHER" id="PTHR31044">
    <property type="entry name" value="BETA-1,3 GLUCANASE"/>
    <property type="match status" value="1"/>
</dbReference>